<feature type="compositionally biased region" description="Pro residues" evidence="1">
    <location>
        <begin position="91"/>
        <end position="105"/>
    </location>
</feature>
<comment type="caution">
    <text evidence="2">The sequence shown here is derived from an EMBL/GenBank/DDBJ whole genome shotgun (WGS) entry which is preliminary data.</text>
</comment>
<reference evidence="2" key="1">
    <citation type="submission" date="2023-10" db="EMBL/GenBank/DDBJ databases">
        <authorList>
            <person name="Chen Y."/>
            <person name="Shah S."/>
            <person name="Dougan E. K."/>
            <person name="Thang M."/>
            <person name="Chan C."/>
        </authorList>
    </citation>
    <scope>NUCLEOTIDE SEQUENCE [LARGE SCALE GENOMIC DNA]</scope>
</reference>
<dbReference type="Proteomes" id="UP001189429">
    <property type="component" value="Unassembled WGS sequence"/>
</dbReference>
<proteinExistence type="predicted"/>
<accession>A0ABN9R0F9</accession>
<evidence type="ECO:0000313" key="3">
    <source>
        <dbReference type="Proteomes" id="UP001189429"/>
    </source>
</evidence>
<keyword evidence="3" id="KW-1185">Reference proteome</keyword>
<feature type="region of interest" description="Disordered" evidence="1">
    <location>
        <begin position="87"/>
        <end position="107"/>
    </location>
</feature>
<protein>
    <recommendedName>
        <fullName evidence="4">DRBM domain-containing protein</fullName>
    </recommendedName>
</protein>
<organism evidence="2 3">
    <name type="scientific">Prorocentrum cordatum</name>
    <dbReference type="NCBI Taxonomy" id="2364126"/>
    <lineage>
        <taxon>Eukaryota</taxon>
        <taxon>Sar</taxon>
        <taxon>Alveolata</taxon>
        <taxon>Dinophyceae</taxon>
        <taxon>Prorocentrales</taxon>
        <taxon>Prorocentraceae</taxon>
        <taxon>Prorocentrum</taxon>
    </lineage>
</organism>
<evidence type="ECO:0000256" key="1">
    <source>
        <dbReference type="SAM" id="MobiDB-lite"/>
    </source>
</evidence>
<evidence type="ECO:0008006" key="4">
    <source>
        <dbReference type="Google" id="ProtNLM"/>
    </source>
</evidence>
<gene>
    <name evidence="2" type="ORF">PCOR1329_LOCUS16516</name>
</gene>
<dbReference type="EMBL" id="CAUYUJ010005071">
    <property type="protein sequence ID" value="CAK0812168.1"/>
    <property type="molecule type" value="Genomic_DNA"/>
</dbReference>
<sequence>MPHHVAGIWKSSKALARRDAAERALQLYAKAGGETAGEEEDTSPLAAADRLRDEQPWHVALTPEEVVFSVPIPRRFVAPRPAALTGRALGCPPPGEHVRQPPPADSLPRPRLALDERGLAAGVPWPRRLLPRRGPAALPRAPPGAGAPAGLELLEGAQGQGGRGEHVGLLRSFCDEMGWPRPRFSCKAEGGMCLMMVEVAVLGVPHTFSGQWREDPGAAAEDVARRVLWYLRASGHEDDFEPDEDYAREAAKLIPKPPKADWIQDGVWKDELAERKWTIMLVQNRLQRIFSDDAAKGMSVWHWSYEEGKHDGANPGLVRATVAIQRVGRQFVGNWMAGRRNAQIDACSKVFDFLDAEYPFRSKR</sequence>
<evidence type="ECO:0000313" key="2">
    <source>
        <dbReference type="EMBL" id="CAK0812168.1"/>
    </source>
</evidence>
<name>A0ABN9R0F9_9DINO</name>